<evidence type="ECO:0000256" key="1">
    <source>
        <dbReference type="SAM" id="MobiDB-lite"/>
    </source>
</evidence>
<keyword evidence="3" id="KW-1185">Reference proteome</keyword>
<proteinExistence type="predicted"/>
<gene>
    <name evidence="2" type="ORF">LTRI10_LOCUS41711</name>
</gene>
<reference evidence="2 3" key="1">
    <citation type="submission" date="2024-04" db="EMBL/GenBank/DDBJ databases">
        <authorList>
            <person name="Fracassetti M."/>
        </authorList>
    </citation>
    <scope>NUCLEOTIDE SEQUENCE [LARGE SCALE GENOMIC DNA]</scope>
</reference>
<sequence>MLTASERCFLSGMLPVSERCTLEGLIHAFRLQARLKYRLRAMHPSGIDSCLPPPSKAKIPPPSDAPFGD</sequence>
<dbReference type="Proteomes" id="UP001497516">
    <property type="component" value="Chromosome 7"/>
</dbReference>
<feature type="compositionally biased region" description="Pro residues" evidence="1">
    <location>
        <begin position="51"/>
        <end position="69"/>
    </location>
</feature>
<accession>A0AAV2FVU2</accession>
<organism evidence="2 3">
    <name type="scientific">Linum trigynum</name>
    <dbReference type="NCBI Taxonomy" id="586398"/>
    <lineage>
        <taxon>Eukaryota</taxon>
        <taxon>Viridiplantae</taxon>
        <taxon>Streptophyta</taxon>
        <taxon>Embryophyta</taxon>
        <taxon>Tracheophyta</taxon>
        <taxon>Spermatophyta</taxon>
        <taxon>Magnoliopsida</taxon>
        <taxon>eudicotyledons</taxon>
        <taxon>Gunneridae</taxon>
        <taxon>Pentapetalae</taxon>
        <taxon>rosids</taxon>
        <taxon>fabids</taxon>
        <taxon>Malpighiales</taxon>
        <taxon>Linaceae</taxon>
        <taxon>Linum</taxon>
    </lineage>
</organism>
<evidence type="ECO:0000313" key="2">
    <source>
        <dbReference type="EMBL" id="CAL1401665.1"/>
    </source>
</evidence>
<dbReference type="EMBL" id="OZ034820">
    <property type="protein sequence ID" value="CAL1401665.1"/>
    <property type="molecule type" value="Genomic_DNA"/>
</dbReference>
<protein>
    <submittedName>
        <fullName evidence="2">Uncharacterized protein</fullName>
    </submittedName>
</protein>
<evidence type="ECO:0000313" key="3">
    <source>
        <dbReference type="Proteomes" id="UP001497516"/>
    </source>
</evidence>
<feature type="region of interest" description="Disordered" evidence="1">
    <location>
        <begin position="45"/>
        <end position="69"/>
    </location>
</feature>
<dbReference type="AlphaFoldDB" id="A0AAV2FVU2"/>
<name>A0AAV2FVU2_9ROSI</name>